<evidence type="ECO:0000256" key="6">
    <source>
        <dbReference type="ARBA" id="ARBA00023136"/>
    </source>
</evidence>
<dbReference type="InterPro" id="IPR035906">
    <property type="entry name" value="MetI-like_sf"/>
</dbReference>
<protein>
    <submittedName>
        <fullName evidence="9">ABC transporter permease</fullName>
    </submittedName>
</protein>
<dbReference type="InterPro" id="IPR000515">
    <property type="entry name" value="MetI-like"/>
</dbReference>
<feature type="transmembrane region" description="Helical" evidence="7">
    <location>
        <begin position="21"/>
        <end position="45"/>
    </location>
</feature>
<dbReference type="InterPro" id="IPR045621">
    <property type="entry name" value="BPD_transp_1_N"/>
</dbReference>
<feature type="transmembrane region" description="Helical" evidence="7">
    <location>
        <begin position="247"/>
        <end position="269"/>
    </location>
</feature>
<evidence type="ECO:0000259" key="8">
    <source>
        <dbReference type="PROSITE" id="PS50928"/>
    </source>
</evidence>
<dbReference type="PANTHER" id="PTHR43163">
    <property type="entry name" value="DIPEPTIDE TRANSPORT SYSTEM PERMEASE PROTEIN DPPB-RELATED"/>
    <property type="match status" value="1"/>
</dbReference>
<evidence type="ECO:0000256" key="7">
    <source>
        <dbReference type="RuleBase" id="RU363032"/>
    </source>
</evidence>
<proteinExistence type="inferred from homology"/>
<comment type="similarity">
    <text evidence="7">Belongs to the binding-protein-dependent transport system permease family.</text>
</comment>
<keyword evidence="5 7" id="KW-1133">Transmembrane helix</keyword>
<dbReference type="Gene3D" id="1.10.3720.10">
    <property type="entry name" value="MetI-like"/>
    <property type="match status" value="1"/>
</dbReference>
<evidence type="ECO:0000313" key="10">
    <source>
        <dbReference type="Proteomes" id="UP001244136"/>
    </source>
</evidence>
<feature type="transmembrane region" description="Helical" evidence="7">
    <location>
        <begin position="289"/>
        <end position="312"/>
    </location>
</feature>
<evidence type="ECO:0000256" key="3">
    <source>
        <dbReference type="ARBA" id="ARBA00022475"/>
    </source>
</evidence>
<organism evidence="9 10">
    <name type="scientific">Tessaracoccus lacteus</name>
    <dbReference type="NCBI Taxonomy" id="3041766"/>
    <lineage>
        <taxon>Bacteria</taxon>
        <taxon>Bacillati</taxon>
        <taxon>Actinomycetota</taxon>
        <taxon>Actinomycetes</taxon>
        <taxon>Propionibacteriales</taxon>
        <taxon>Propionibacteriaceae</taxon>
        <taxon>Tessaracoccus</taxon>
    </lineage>
</organism>
<evidence type="ECO:0000256" key="5">
    <source>
        <dbReference type="ARBA" id="ARBA00022989"/>
    </source>
</evidence>
<comment type="subcellular location">
    <subcellularLocation>
        <location evidence="1 7">Cell membrane</location>
        <topology evidence="1 7">Multi-pass membrane protein</topology>
    </subcellularLocation>
</comment>
<dbReference type="PROSITE" id="PS50928">
    <property type="entry name" value="ABC_TM1"/>
    <property type="match status" value="1"/>
</dbReference>
<feature type="domain" description="ABC transmembrane type-1" evidence="8">
    <location>
        <begin position="112"/>
        <end position="312"/>
    </location>
</feature>
<evidence type="ECO:0000256" key="2">
    <source>
        <dbReference type="ARBA" id="ARBA00022448"/>
    </source>
</evidence>
<dbReference type="Pfam" id="PF19300">
    <property type="entry name" value="BPD_transp_1_N"/>
    <property type="match status" value="1"/>
</dbReference>
<dbReference type="Pfam" id="PF00528">
    <property type="entry name" value="BPD_transp_1"/>
    <property type="match status" value="1"/>
</dbReference>
<keyword evidence="6 7" id="KW-0472">Membrane</keyword>
<feature type="transmembrane region" description="Helical" evidence="7">
    <location>
        <begin position="120"/>
        <end position="141"/>
    </location>
</feature>
<keyword evidence="10" id="KW-1185">Reference proteome</keyword>
<evidence type="ECO:0000256" key="4">
    <source>
        <dbReference type="ARBA" id="ARBA00022692"/>
    </source>
</evidence>
<dbReference type="EMBL" id="CP123967">
    <property type="protein sequence ID" value="WGT48145.1"/>
    <property type="molecule type" value="Genomic_DNA"/>
</dbReference>
<accession>A0ABY8Q034</accession>
<evidence type="ECO:0000256" key="1">
    <source>
        <dbReference type="ARBA" id="ARBA00004651"/>
    </source>
</evidence>
<dbReference type="CDD" id="cd06261">
    <property type="entry name" value="TM_PBP2"/>
    <property type="match status" value="1"/>
</dbReference>
<gene>
    <name evidence="9" type="ORF">QH948_05155</name>
</gene>
<dbReference type="PANTHER" id="PTHR43163:SF6">
    <property type="entry name" value="DIPEPTIDE TRANSPORT SYSTEM PERMEASE PROTEIN DPPB-RELATED"/>
    <property type="match status" value="1"/>
</dbReference>
<sequence length="327" mass="34334">MTAVMDATGRRRTGRRLAWLILRRLLAAVLVLWVAVTLTFIAVQLTPGDTVSLLLGENRNDPELRAQTIARWGLDEPVWVQYLTYLARIPSGDLGISYTLRRPVADLIAAGIGPTLQLTAVAAIAAIVIAVVGAVATTAAVPGLRRAAGAVELVLLSAPPFWLAIVLLWGISFQLGWFSIVEQGSWQALVLPAASLALPIGAYLTQVLVEGIDRAMEQPFITTARSRGISQFAARARHALRHAALPAIHLLGLIVGSLLGGAVIVEQVFGRPGLGQLAVDAVTVKDIPLILGVALVSTAAFVVASTAADIVALSADPRTRVAAGGSR</sequence>
<dbReference type="RefSeq" id="WP_281145795.1">
    <property type="nucleotide sequence ID" value="NZ_CP123967.1"/>
</dbReference>
<feature type="transmembrane region" description="Helical" evidence="7">
    <location>
        <begin position="189"/>
        <end position="209"/>
    </location>
</feature>
<reference evidence="9 10" key="1">
    <citation type="journal article" date="2008" name="Int. J. Syst. Evol. Microbiol.">
        <title>Tessaracoccus flavescens sp. nov., isolated from marine sediment.</title>
        <authorList>
            <person name="Lee D.W."/>
            <person name="Lee S.D."/>
        </authorList>
    </citation>
    <scope>NUCLEOTIDE SEQUENCE [LARGE SCALE GENOMIC DNA]</scope>
    <source>
        <strain evidence="9 10">T21</strain>
    </source>
</reference>
<dbReference type="SUPFAM" id="SSF161098">
    <property type="entry name" value="MetI-like"/>
    <property type="match status" value="1"/>
</dbReference>
<feature type="transmembrane region" description="Helical" evidence="7">
    <location>
        <begin position="153"/>
        <end position="177"/>
    </location>
</feature>
<evidence type="ECO:0000313" key="9">
    <source>
        <dbReference type="EMBL" id="WGT48145.1"/>
    </source>
</evidence>
<keyword evidence="4 7" id="KW-0812">Transmembrane</keyword>
<dbReference type="Proteomes" id="UP001244136">
    <property type="component" value="Chromosome"/>
</dbReference>
<keyword evidence="3" id="KW-1003">Cell membrane</keyword>
<name>A0ABY8Q034_9ACTN</name>
<keyword evidence="2 7" id="KW-0813">Transport</keyword>